<reference evidence="1 2" key="1">
    <citation type="submission" date="2012-06" db="EMBL/GenBank/DDBJ databases">
        <title>Bacteriophages quickly and effectively reduce contamination of various foods with Salmonella.</title>
        <authorList>
            <person name="Woolston J."/>
            <person name="Parks A.R."/>
            <person name="Hanna L.F."/>
            <person name="Charbonneau D."/>
            <person name="Sulakvelidze A."/>
        </authorList>
    </citation>
    <scope>NUCLEOTIDE SEQUENCE [LARGE SCALE GENOMIC DNA]</scope>
    <source>
        <strain evidence="1">STML-198</strain>
    </source>
</reference>
<sequence length="159" mass="18566">MEIKFGQTIPKGYMLEIQTWENDADHYKTQTVIGVEEQEIQQYKYILELFKESHCNNSKKCGNEEWDIVKGSVVKHIANGIESGQLTIEFIKKVLFFQDLQLLIDGDEQEEYDLLEGLQELLGYPVEYDSDFLRVVESVKLFIIDEPIVMPDVKRINML</sequence>
<keyword evidence="2" id="KW-1185">Reference proteome</keyword>
<proteinExistence type="predicted"/>
<name>K4I283_9CAUD</name>
<organism evidence="1 2">
    <name type="scientific">Salmonella phage STML-198</name>
    <dbReference type="NCBI Taxonomy" id="1204531"/>
    <lineage>
        <taxon>Viruses</taxon>
        <taxon>Duplodnaviria</taxon>
        <taxon>Heunggongvirae</taxon>
        <taxon>Uroviricota</taxon>
        <taxon>Caudoviricetes</taxon>
        <taxon>Pantevenvirales</taxon>
        <taxon>Straboviridae</taxon>
        <taxon>Tevenvirinae</taxon>
        <taxon>Gelderlandvirus</taxon>
        <taxon>Gelderlandvirus stml198</taxon>
    </lineage>
</organism>
<dbReference type="EMBL" id="JX181825">
    <property type="protein sequence ID" value="AFU64076.1"/>
    <property type="molecule type" value="Genomic_DNA"/>
</dbReference>
<evidence type="ECO:0000313" key="1">
    <source>
        <dbReference type="EMBL" id="AFU64076.1"/>
    </source>
</evidence>
<evidence type="ECO:0000313" key="2">
    <source>
        <dbReference type="Proteomes" id="UP000006954"/>
    </source>
</evidence>
<dbReference type="RefSeq" id="YP_009148118.1">
    <property type="nucleotide sequence ID" value="NC_027344.1"/>
</dbReference>
<dbReference type="Proteomes" id="UP000006954">
    <property type="component" value="Segment"/>
</dbReference>
<accession>K4I283</accession>
<dbReference type="GeneID" id="24629930"/>
<dbReference type="KEGG" id="vg:24629930"/>
<protein>
    <submittedName>
        <fullName evidence="1">Uncharacterized protein</fullName>
    </submittedName>
</protein>